<keyword evidence="7" id="KW-0677">Repeat</keyword>
<dbReference type="PANTHER" id="PTHR11311">
    <property type="entry name" value="SPONDIN"/>
    <property type="match status" value="1"/>
</dbReference>
<evidence type="ECO:0000256" key="1">
    <source>
        <dbReference type="ARBA" id="ARBA00004498"/>
    </source>
</evidence>
<dbReference type="GO" id="GO:0046872">
    <property type="term" value="F:metal ion binding"/>
    <property type="evidence" value="ECO:0007669"/>
    <property type="project" value="UniProtKB-KW"/>
</dbReference>
<keyword evidence="9" id="KW-0722">Serine protease inhibitor</keyword>
<keyword evidence="5" id="KW-0479">Metal-binding</keyword>
<evidence type="ECO:0000256" key="12">
    <source>
        <dbReference type="SAM" id="MobiDB-lite"/>
    </source>
</evidence>
<dbReference type="SMART" id="SM00131">
    <property type="entry name" value="KU"/>
    <property type="match status" value="1"/>
</dbReference>
<dbReference type="NCBIfam" id="NF038123">
    <property type="entry name" value="NF038123_dom"/>
    <property type="match status" value="1"/>
</dbReference>
<reference evidence="15 16" key="1">
    <citation type="journal article" date="2017" name="Gigascience">
        <title>Draft genome of the honey bee ectoparasitic mite, Tropilaelaps mercedesae, is shaped by the parasitic life history.</title>
        <authorList>
            <person name="Dong X."/>
            <person name="Armstrong S.D."/>
            <person name="Xia D."/>
            <person name="Makepeace B.L."/>
            <person name="Darby A.C."/>
            <person name="Kadowaki T."/>
        </authorList>
    </citation>
    <scope>NUCLEOTIDE SEQUENCE [LARGE SCALE GENOMIC DNA]</scope>
    <source>
        <strain evidence="15">Wuxi-XJTLU</strain>
    </source>
</reference>
<feature type="region of interest" description="Disordered" evidence="12">
    <location>
        <begin position="536"/>
        <end position="559"/>
    </location>
</feature>
<dbReference type="PROSITE" id="PS50092">
    <property type="entry name" value="TSP1"/>
    <property type="match status" value="4"/>
</dbReference>
<feature type="compositionally biased region" description="Polar residues" evidence="12">
    <location>
        <begin position="550"/>
        <end position="559"/>
    </location>
</feature>
<keyword evidence="4" id="KW-0646">Protease inhibitor</keyword>
<dbReference type="GO" id="GO:0007155">
    <property type="term" value="P:cell adhesion"/>
    <property type="evidence" value="ECO:0007669"/>
    <property type="project" value="UniProtKB-KW"/>
</dbReference>
<feature type="region of interest" description="Disordered" evidence="12">
    <location>
        <begin position="907"/>
        <end position="931"/>
    </location>
</feature>
<feature type="domain" description="Spondin" evidence="14">
    <location>
        <begin position="276"/>
        <end position="505"/>
    </location>
</feature>
<dbReference type="SUPFAM" id="SSF82895">
    <property type="entry name" value="TSP-1 type 1 repeat"/>
    <property type="match status" value="4"/>
</dbReference>
<dbReference type="InterPro" id="IPR042307">
    <property type="entry name" value="Reeler_sf"/>
</dbReference>
<dbReference type="InterPro" id="IPR002223">
    <property type="entry name" value="Kunitz_BPTI"/>
</dbReference>
<dbReference type="InterPro" id="IPR044004">
    <property type="entry name" value="TSP1_spondin_dom"/>
</dbReference>
<keyword evidence="2" id="KW-0964">Secreted</keyword>
<accession>A0A1V9Y1N8</accession>
<dbReference type="InterPro" id="IPR000884">
    <property type="entry name" value="TSP1_rpt"/>
</dbReference>
<dbReference type="CDD" id="cd00109">
    <property type="entry name" value="Kunitz-type"/>
    <property type="match status" value="1"/>
</dbReference>
<sequence length="976" mass="106423">MTNIVRDKDATSGFISPAKTGSYVGKQLCWPVVVVLAAVLLTSSQKQIVAGATPTRTSTVRRASSLTGVLSEPQARPLVTLSSGEYDNTDGREVTGRRHGHNDDGEDTTSGDRSFSLEDCARLLTSSAPPDAGVSGHRTLGGGGFAIRIAGTPNKYMHGESYTVSLQAPPDRVGSPPRRFIGFTLSLGAVPDDHHKPRHRGASGSGLQRSSSYRKYSGEHSRKPHDIVGIFQTFGDALSRLLSDECNHVVSAASSIPKAEELCPEEREDEDVQPPLLAECCACDEAKYELTFEGLWSRRTHPVGYPDSKKCRCIQYTFCISHTIHGIFEKLNLYLAIADKWLTHFSDIIGASHAADFRMWQYGGPASDGVRNVAEHGTTSRLEAELKAQSAKIRTIIKARGLWYPAAADGGRTFAVFRVDRRHHVVSALSALGPPPSHTPAWLVGVSALELCLRNCSWATSKTMNLYPWHSTTVSAGDAQETSHSFVTLHRSASGARYLIRPVEASGPPPLKPVARLTITRQRLYEKVSCDPDAVERSSSLATKEGRGSSGNTSHSGTDENGGSFCEGIFGPWGTWGPCAASCGSTGLRYRARSLLVPPDDDRIAACALPEGVTDVKAQLEESEQCENACANGISCETTAWSEWTECAATCGKGIRARRRKYLASQHMARKVCSVDLVERDPCEAPHDIHCAPENISWECAVSEWSEWSPCTASCGAEGVRFRTRAHLRPQLAVLARCAVHQLHKTTCRSEQTECGDDDRKAQEVCFLPSEPGPCRGAFHRFYYDIRLGKCMKFIWGGCRGNRNRFETFAECKTKCGRALEVLRSSHQLPVPTTSSHAWHFGDSGRRVSGSRIDLVHAGIPPENSMFKPPLAVSPNDPNGSDESIRTPVDCVVTRWSEWSPCNKTCGNGRRSRRRMVKTNARRGGRPCPPKLVQRRRCHNNPPCAENVHTHQEHNAHLAAGAGTVNAANDSTGIVV</sequence>
<dbReference type="InterPro" id="IPR036880">
    <property type="entry name" value="Kunitz_BPTI_sf"/>
</dbReference>
<dbReference type="PANTHER" id="PTHR11311:SF16">
    <property type="entry name" value="SPONDIN-1"/>
    <property type="match status" value="1"/>
</dbReference>
<evidence type="ECO:0000256" key="2">
    <source>
        <dbReference type="ARBA" id="ARBA00022525"/>
    </source>
</evidence>
<dbReference type="FunFam" id="2.20.100.10:FF:000026">
    <property type="entry name" value="Spondin 1"/>
    <property type="match status" value="1"/>
</dbReference>
<dbReference type="InterPro" id="IPR038678">
    <property type="entry name" value="Spondin_N_sf"/>
</dbReference>
<evidence type="ECO:0000256" key="10">
    <source>
        <dbReference type="ARBA" id="ARBA00023157"/>
    </source>
</evidence>
<dbReference type="InterPro" id="IPR036383">
    <property type="entry name" value="TSP1_rpt_sf"/>
</dbReference>
<organism evidence="15 16">
    <name type="scientific">Tropilaelaps mercedesae</name>
    <dbReference type="NCBI Taxonomy" id="418985"/>
    <lineage>
        <taxon>Eukaryota</taxon>
        <taxon>Metazoa</taxon>
        <taxon>Ecdysozoa</taxon>
        <taxon>Arthropoda</taxon>
        <taxon>Chelicerata</taxon>
        <taxon>Arachnida</taxon>
        <taxon>Acari</taxon>
        <taxon>Parasitiformes</taxon>
        <taxon>Mesostigmata</taxon>
        <taxon>Gamasina</taxon>
        <taxon>Dermanyssoidea</taxon>
        <taxon>Laelapidae</taxon>
        <taxon>Tropilaelaps</taxon>
    </lineage>
</organism>
<evidence type="ECO:0000313" key="16">
    <source>
        <dbReference type="Proteomes" id="UP000192247"/>
    </source>
</evidence>
<dbReference type="SUPFAM" id="SSF57362">
    <property type="entry name" value="BPTI-like"/>
    <property type="match status" value="1"/>
</dbReference>
<keyword evidence="11" id="KW-0325">Glycoprotein</keyword>
<proteinExistence type="predicted"/>
<dbReference type="SMART" id="SM00209">
    <property type="entry name" value="TSP1"/>
    <property type="match status" value="4"/>
</dbReference>
<dbReference type="Gene3D" id="2.60.40.2130">
    <property type="entry name" value="F-spondin domain"/>
    <property type="match status" value="1"/>
</dbReference>
<evidence type="ECO:0000313" key="15">
    <source>
        <dbReference type="EMBL" id="OQR79518.1"/>
    </source>
</evidence>
<feature type="domain" description="BPTI/Kunitz inhibitor" evidence="13">
    <location>
        <begin position="766"/>
        <end position="816"/>
    </location>
</feature>
<evidence type="ECO:0000256" key="4">
    <source>
        <dbReference type="ARBA" id="ARBA00022690"/>
    </source>
</evidence>
<evidence type="ECO:0000256" key="7">
    <source>
        <dbReference type="ARBA" id="ARBA00022737"/>
    </source>
</evidence>
<dbReference type="GO" id="GO:0031012">
    <property type="term" value="C:extracellular matrix"/>
    <property type="evidence" value="ECO:0007669"/>
    <property type="project" value="TreeGrafter"/>
</dbReference>
<evidence type="ECO:0000256" key="8">
    <source>
        <dbReference type="ARBA" id="ARBA00022889"/>
    </source>
</evidence>
<evidence type="ECO:0000256" key="3">
    <source>
        <dbReference type="ARBA" id="ARBA00022530"/>
    </source>
</evidence>
<dbReference type="Gene3D" id="2.20.100.10">
    <property type="entry name" value="Thrombospondin type-1 (TSP1) repeat"/>
    <property type="match status" value="4"/>
</dbReference>
<dbReference type="PROSITE" id="PS51020">
    <property type="entry name" value="SPONDIN"/>
    <property type="match status" value="1"/>
</dbReference>
<dbReference type="InterPro" id="IPR009465">
    <property type="entry name" value="Spondin_N"/>
</dbReference>
<feature type="compositionally biased region" description="Basic residues" evidence="12">
    <location>
        <begin position="910"/>
        <end position="925"/>
    </location>
</feature>
<dbReference type="Pfam" id="PF00090">
    <property type="entry name" value="TSP_1"/>
    <property type="match status" value="3"/>
</dbReference>
<keyword evidence="6" id="KW-0732">Signal</keyword>
<keyword evidence="3" id="KW-0272">Extracellular matrix</keyword>
<dbReference type="PRINTS" id="PR00759">
    <property type="entry name" value="BASICPTASE"/>
</dbReference>
<gene>
    <name evidence="15" type="ORF">BIW11_05680</name>
</gene>
<dbReference type="Pfam" id="PF06468">
    <property type="entry name" value="Spond_N"/>
    <property type="match status" value="1"/>
</dbReference>
<evidence type="ECO:0000256" key="9">
    <source>
        <dbReference type="ARBA" id="ARBA00022900"/>
    </source>
</evidence>
<feature type="region of interest" description="Disordered" evidence="12">
    <location>
        <begin position="191"/>
        <end position="221"/>
    </location>
</feature>
<dbReference type="GO" id="GO:0004867">
    <property type="term" value="F:serine-type endopeptidase inhibitor activity"/>
    <property type="evidence" value="ECO:0007669"/>
    <property type="project" value="UniProtKB-KW"/>
</dbReference>
<dbReference type="Pfam" id="PF00014">
    <property type="entry name" value="Kunitz_BPTI"/>
    <property type="match status" value="1"/>
</dbReference>
<comment type="subcellular location">
    <subcellularLocation>
        <location evidence="1">Secreted</location>
        <location evidence="1">Extracellular space</location>
        <location evidence="1">Extracellular matrix</location>
    </subcellularLocation>
</comment>
<dbReference type="Pfam" id="PF19028">
    <property type="entry name" value="TSP1_spondin"/>
    <property type="match status" value="1"/>
</dbReference>
<keyword evidence="8" id="KW-0130">Cell adhesion</keyword>
<dbReference type="Proteomes" id="UP000192247">
    <property type="component" value="Unassembled WGS sequence"/>
</dbReference>
<dbReference type="AlphaFoldDB" id="A0A1V9Y1N8"/>
<dbReference type="PROSITE" id="PS50279">
    <property type="entry name" value="BPTI_KUNITZ_2"/>
    <property type="match status" value="1"/>
</dbReference>
<evidence type="ECO:0000259" key="13">
    <source>
        <dbReference type="PROSITE" id="PS50279"/>
    </source>
</evidence>
<feature type="compositionally biased region" description="Polar residues" evidence="12">
    <location>
        <begin position="205"/>
        <end position="214"/>
    </location>
</feature>
<feature type="region of interest" description="Disordered" evidence="12">
    <location>
        <begin position="50"/>
        <end position="113"/>
    </location>
</feature>
<comment type="caution">
    <text evidence="15">The sequence shown here is derived from an EMBL/GenBank/DDBJ whole genome shotgun (WGS) entry which is preliminary data.</text>
</comment>
<evidence type="ECO:0000256" key="5">
    <source>
        <dbReference type="ARBA" id="ARBA00022723"/>
    </source>
</evidence>
<evidence type="ECO:0000259" key="14">
    <source>
        <dbReference type="PROSITE" id="PS51020"/>
    </source>
</evidence>
<dbReference type="InterPro" id="IPR020901">
    <property type="entry name" value="Prtase_inh_Kunz-CS"/>
</dbReference>
<dbReference type="Gene3D" id="4.10.410.10">
    <property type="entry name" value="Pancreatic trypsin inhibitor Kunitz domain"/>
    <property type="match status" value="1"/>
</dbReference>
<dbReference type="InParanoid" id="A0A1V9Y1N8"/>
<keyword evidence="16" id="KW-1185">Reference proteome</keyword>
<feature type="compositionally biased region" description="Polar residues" evidence="12">
    <location>
        <begin position="54"/>
        <end position="68"/>
    </location>
</feature>
<dbReference type="OrthoDB" id="347314at2759"/>
<evidence type="ECO:0000256" key="11">
    <source>
        <dbReference type="ARBA" id="ARBA00023180"/>
    </source>
</evidence>
<keyword evidence="10" id="KW-1015">Disulfide bond</keyword>
<dbReference type="EMBL" id="MNPL01001024">
    <property type="protein sequence ID" value="OQR79518.1"/>
    <property type="molecule type" value="Genomic_DNA"/>
</dbReference>
<dbReference type="FunFam" id="4.10.410.10:FF:000020">
    <property type="entry name" value="Collagen, type VI, alpha 3"/>
    <property type="match status" value="1"/>
</dbReference>
<dbReference type="InterPro" id="IPR051418">
    <property type="entry name" value="Spondin/Thrombospondin_T1"/>
</dbReference>
<protein>
    <submittedName>
        <fullName evidence="15">Spondin-1-like</fullName>
    </submittedName>
</protein>
<dbReference type="PROSITE" id="PS00280">
    <property type="entry name" value="BPTI_KUNITZ_1"/>
    <property type="match status" value="1"/>
</dbReference>
<evidence type="ECO:0000256" key="6">
    <source>
        <dbReference type="ARBA" id="ARBA00022729"/>
    </source>
</evidence>
<dbReference type="Gene3D" id="2.60.40.4060">
    <property type="entry name" value="Reeler domain"/>
    <property type="match status" value="1"/>
</dbReference>
<name>A0A1V9Y1N8_9ACAR</name>